<name>A0AAV2NIV6_9HYME</name>
<dbReference type="AlphaFoldDB" id="A0AAV2NIV6"/>
<evidence type="ECO:0000313" key="2">
    <source>
        <dbReference type="Proteomes" id="UP001497644"/>
    </source>
</evidence>
<accession>A0AAV2NIV6</accession>
<dbReference type="EMBL" id="OZ034838">
    <property type="protein sequence ID" value="CAL1679036.1"/>
    <property type="molecule type" value="Genomic_DNA"/>
</dbReference>
<sequence length="129" mass="14935">MCERKMRRKISVPYFRTVPVERTLLIRSPMTTASLCKWFDMTSVVKSTAAVPAPGGNALTSPLIPHSEETPEEKRDAWWAERVERARMVMHNRRRRVDPFFTWGVPEVVLLNSTAQLRNIKDAYCNLEC</sequence>
<proteinExistence type="predicted"/>
<reference evidence="1" key="1">
    <citation type="submission" date="2024-04" db="EMBL/GenBank/DDBJ databases">
        <authorList>
            <consortium name="Molecular Ecology Group"/>
        </authorList>
    </citation>
    <scope>NUCLEOTIDE SEQUENCE</scope>
</reference>
<protein>
    <submittedName>
        <fullName evidence="1">Uncharacterized protein</fullName>
    </submittedName>
</protein>
<gene>
    <name evidence="1" type="ORF">LPLAT_LOCUS4790</name>
</gene>
<organism evidence="1 2">
    <name type="scientific">Lasius platythorax</name>
    <dbReference type="NCBI Taxonomy" id="488582"/>
    <lineage>
        <taxon>Eukaryota</taxon>
        <taxon>Metazoa</taxon>
        <taxon>Ecdysozoa</taxon>
        <taxon>Arthropoda</taxon>
        <taxon>Hexapoda</taxon>
        <taxon>Insecta</taxon>
        <taxon>Pterygota</taxon>
        <taxon>Neoptera</taxon>
        <taxon>Endopterygota</taxon>
        <taxon>Hymenoptera</taxon>
        <taxon>Apocrita</taxon>
        <taxon>Aculeata</taxon>
        <taxon>Formicoidea</taxon>
        <taxon>Formicidae</taxon>
        <taxon>Formicinae</taxon>
        <taxon>Lasius</taxon>
        <taxon>Lasius</taxon>
    </lineage>
</organism>
<keyword evidence="2" id="KW-1185">Reference proteome</keyword>
<evidence type="ECO:0000313" key="1">
    <source>
        <dbReference type="EMBL" id="CAL1679036.1"/>
    </source>
</evidence>
<dbReference type="Proteomes" id="UP001497644">
    <property type="component" value="Chromosome 15"/>
</dbReference>